<organism evidence="3 4">
    <name type="scientific">Roseburia intestinalis</name>
    <dbReference type="NCBI Taxonomy" id="166486"/>
    <lineage>
        <taxon>Bacteria</taxon>
        <taxon>Bacillati</taxon>
        <taxon>Bacillota</taxon>
        <taxon>Clostridia</taxon>
        <taxon>Lachnospirales</taxon>
        <taxon>Lachnospiraceae</taxon>
        <taxon>Roseburia</taxon>
    </lineage>
</organism>
<name>A0A3R6E660_9FIRM</name>
<dbReference type="EMBL" id="QSHO01000002">
    <property type="protein sequence ID" value="RHC19862.1"/>
    <property type="molecule type" value="Genomic_DNA"/>
</dbReference>
<evidence type="ECO:0000313" key="4">
    <source>
        <dbReference type="Proteomes" id="UP000283513"/>
    </source>
</evidence>
<keyword evidence="1" id="KW-0472">Membrane</keyword>
<comment type="caution">
    <text evidence="3">The sequence shown here is derived from an EMBL/GenBank/DDBJ whole genome shotgun (WGS) entry which is preliminary data.</text>
</comment>
<dbReference type="RefSeq" id="WP_118412394.1">
    <property type="nucleotide sequence ID" value="NZ_CACRUM010000105.1"/>
</dbReference>
<dbReference type="AlphaFoldDB" id="A0A3R6E660"/>
<dbReference type="Pfam" id="PF22564">
    <property type="entry name" value="HAAS"/>
    <property type="match status" value="1"/>
</dbReference>
<dbReference type="Proteomes" id="UP000478483">
    <property type="component" value="Unassembled WGS sequence"/>
</dbReference>
<keyword evidence="1" id="KW-0812">Transmembrane</keyword>
<feature type="transmembrane region" description="Helical" evidence="1">
    <location>
        <begin position="101"/>
        <end position="119"/>
    </location>
</feature>
<protein>
    <submittedName>
        <fullName evidence="3">DUF1700 domain-containing protein</fullName>
    </submittedName>
</protein>
<sequence length="227" mass="24292">MKREEFLKQLEQLLDGISEEEKADALAFYRSYFEDAGEENEESVIAELESPEKVAQSIKKNLGMEKENGSYGMPADQNPEWNKNDDDMFVKSEEAPKEKKGGWSAAAIVLVVLTSPLWLTLLLVVASLLLAVVAILFGIAVAVVAVMASLVFAGFLLIGFGFSTLFTGGVAVGLGLTGAGLLVLGLGILAVLLVVWVSGVFLPWAVRGIIGLCKKPFEKKKESGVAA</sequence>
<dbReference type="Proteomes" id="UP000283513">
    <property type="component" value="Unassembled WGS sequence"/>
</dbReference>
<accession>A0A3R6E660</accession>
<proteinExistence type="predicted"/>
<feature type="transmembrane region" description="Helical" evidence="1">
    <location>
        <begin position="182"/>
        <end position="206"/>
    </location>
</feature>
<evidence type="ECO:0000313" key="3">
    <source>
        <dbReference type="EMBL" id="RHC19862.1"/>
    </source>
</evidence>
<reference evidence="2 5" key="2">
    <citation type="journal article" date="2019" name="Nat. Med.">
        <title>A library of human gut bacterial isolates paired with longitudinal multiomics data enables mechanistic microbiome research.</title>
        <authorList>
            <person name="Poyet M."/>
            <person name="Groussin M."/>
            <person name="Gibbons S.M."/>
            <person name="Avila-Pacheco J."/>
            <person name="Jiang X."/>
            <person name="Kearney S.M."/>
            <person name="Perrotta A.R."/>
            <person name="Berdy B."/>
            <person name="Zhao S."/>
            <person name="Lieberman T.D."/>
            <person name="Swanson P.K."/>
            <person name="Smith M."/>
            <person name="Roesemann S."/>
            <person name="Alexander J.E."/>
            <person name="Rich S.A."/>
            <person name="Livny J."/>
            <person name="Vlamakis H."/>
            <person name="Clish C."/>
            <person name="Bullock K."/>
            <person name="Deik A."/>
            <person name="Scott J."/>
            <person name="Pierce K.A."/>
            <person name="Xavier R.J."/>
            <person name="Alm E.J."/>
        </authorList>
    </citation>
    <scope>NUCLEOTIDE SEQUENCE [LARGE SCALE GENOMIC DNA]</scope>
    <source>
        <strain evidence="2 5">BIOML-A1</strain>
    </source>
</reference>
<feature type="transmembrane region" description="Helical" evidence="1">
    <location>
        <begin position="125"/>
        <end position="148"/>
    </location>
</feature>
<gene>
    <name evidence="3" type="ORF">DW856_03060</name>
    <name evidence="2" type="ORF">GMD50_06885</name>
</gene>
<evidence type="ECO:0000313" key="5">
    <source>
        <dbReference type="Proteomes" id="UP000478483"/>
    </source>
</evidence>
<keyword evidence="1" id="KW-1133">Transmembrane helix</keyword>
<feature type="transmembrane region" description="Helical" evidence="1">
    <location>
        <begin position="155"/>
        <end position="176"/>
    </location>
</feature>
<dbReference type="EMBL" id="WNAJ01000006">
    <property type="protein sequence ID" value="MTR84787.1"/>
    <property type="molecule type" value="Genomic_DNA"/>
</dbReference>
<evidence type="ECO:0000313" key="2">
    <source>
        <dbReference type="EMBL" id="MTR84787.1"/>
    </source>
</evidence>
<reference evidence="3 4" key="1">
    <citation type="submission" date="2018-08" db="EMBL/GenBank/DDBJ databases">
        <title>A genome reference for cultivated species of the human gut microbiota.</title>
        <authorList>
            <person name="Zou Y."/>
            <person name="Xue W."/>
            <person name="Luo G."/>
        </authorList>
    </citation>
    <scope>NUCLEOTIDE SEQUENCE [LARGE SCALE GENOMIC DNA]</scope>
    <source>
        <strain evidence="3 4">AM37-1AC</strain>
    </source>
</reference>
<evidence type="ECO:0000256" key="1">
    <source>
        <dbReference type="SAM" id="Phobius"/>
    </source>
</evidence>